<dbReference type="PANTHER" id="PTHR11139:SF119">
    <property type="entry name" value="SERINE_THREONINE-PROTEIN KINASE SMG1"/>
    <property type="match status" value="1"/>
</dbReference>
<dbReference type="SUPFAM" id="SSF56112">
    <property type="entry name" value="Protein kinase-like (PK-like)"/>
    <property type="match status" value="1"/>
</dbReference>
<dbReference type="GO" id="GO:0016242">
    <property type="term" value="P:negative regulation of macroautophagy"/>
    <property type="evidence" value="ECO:0000318"/>
    <property type="project" value="GO_Central"/>
</dbReference>
<dbReference type="InterPro" id="IPR050517">
    <property type="entry name" value="DDR_Repair_Kinase"/>
</dbReference>
<dbReference type="Gene3D" id="3.30.1010.10">
    <property type="entry name" value="Phosphatidylinositol 3-kinase Catalytic Subunit, Chain A, domain 4"/>
    <property type="match status" value="1"/>
</dbReference>
<dbReference type="GO" id="GO:0000184">
    <property type="term" value="P:nuclear-transcribed mRNA catabolic process, nonsense-mediated decay"/>
    <property type="evidence" value="ECO:0007669"/>
    <property type="project" value="InterPro"/>
</dbReference>
<evidence type="ECO:0000313" key="2">
    <source>
        <dbReference type="Proteomes" id="UP000005239"/>
    </source>
</evidence>
<reference evidence="1" key="2">
    <citation type="submission" date="2022-06" db="UniProtKB">
        <authorList>
            <consortium name="EnsemblMetazoa"/>
        </authorList>
    </citation>
    <scope>IDENTIFICATION</scope>
    <source>
        <strain evidence="1">PS312</strain>
    </source>
</reference>
<dbReference type="InterPro" id="IPR031559">
    <property type="entry name" value="SMG1"/>
</dbReference>
<accession>A0A2A6BW67</accession>
<dbReference type="SMART" id="SM00146">
    <property type="entry name" value="PI3Kc"/>
    <property type="match status" value="1"/>
</dbReference>
<gene>
    <name evidence="1" type="primary">WBGene00096033</name>
</gene>
<dbReference type="Gene3D" id="1.10.1070.11">
    <property type="entry name" value="Phosphatidylinositol 3-/4-kinase, catalytic domain"/>
    <property type="match status" value="1"/>
</dbReference>
<reference evidence="2" key="1">
    <citation type="journal article" date="2008" name="Nat. Genet.">
        <title>The Pristionchus pacificus genome provides a unique perspective on nematode lifestyle and parasitism.</title>
        <authorList>
            <person name="Dieterich C."/>
            <person name="Clifton S.W."/>
            <person name="Schuster L.N."/>
            <person name="Chinwalla A."/>
            <person name="Delehaunty K."/>
            <person name="Dinkelacker I."/>
            <person name="Fulton L."/>
            <person name="Fulton R."/>
            <person name="Godfrey J."/>
            <person name="Minx P."/>
            <person name="Mitreva M."/>
            <person name="Roeseler W."/>
            <person name="Tian H."/>
            <person name="Witte H."/>
            <person name="Yang S.P."/>
            <person name="Wilson R.K."/>
            <person name="Sommer R.J."/>
        </authorList>
    </citation>
    <scope>NUCLEOTIDE SEQUENCE [LARGE SCALE GENOMIC DNA]</scope>
    <source>
        <strain evidence="2">PS312</strain>
    </source>
</reference>
<dbReference type="InterPro" id="IPR000403">
    <property type="entry name" value="PI3/4_kinase_cat_dom"/>
</dbReference>
<organism evidence="1 2">
    <name type="scientific">Pristionchus pacificus</name>
    <name type="common">Parasitic nematode worm</name>
    <dbReference type="NCBI Taxonomy" id="54126"/>
    <lineage>
        <taxon>Eukaryota</taxon>
        <taxon>Metazoa</taxon>
        <taxon>Ecdysozoa</taxon>
        <taxon>Nematoda</taxon>
        <taxon>Chromadorea</taxon>
        <taxon>Rhabditida</taxon>
        <taxon>Rhabditina</taxon>
        <taxon>Diplogasteromorpha</taxon>
        <taxon>Diplogasteroidea</taxon>
        <taxon>Neodiplogasteridae</taxon>
        <taxon>Pristionchus</taxon>
    </lineage>
</organism>
<evidence type="ECO:0000313" key="1">
    <source>
        <dbReference type="EnsemblMetazoa" id="PPA06479.1"/>
    </source>
</evidence>
<name>A0A2A6BW67_PRIPA</name>
<keyword evidence="2" id="KW-1185">Reference proteome</keyword>
<dbReference type="InterPro" id="IPR036940">
    <property type="entry name" value="PI3/4_kinase_cat_sf"/>
</dbReference>
<dbReference type="GO" id="GO:0005634">
    <property type="term" value="C:nucleus"/>
    <property type="evidence" value="ECO:0000318"/>
    <property type="project" value="GO_Central"/>
</dbReference>
<dbReference type="Proteomes" id="UP000005239">
    <property type="component" value="Unassembled WGS sequence"/>
</dbReference>
<dbReference type="GO" id="GO:0038201">
    <property type="term" value="C:TOR complex"/>
    <property type="evidence" value="ECO:0000318"/>
    <property type="project" value="GO_Central"/>
</dbReference>
<dbReference type="InterPro" id="IPR011009">
    <property type="entry name" value="Kinase-like_dom_sf"/>
</dbReference>
<dbReference type="EnsemblMetazoa" id="PPA06479.1">
    <property type="protein sequence ID" value="PPA06479.1"/>
    <property type="gene ID" value="WBGene00096033"/>
</dbReference>
<accession>A0A8R1Y8D0</accession>
<dbReference type="SUPFAM" id="SSF48371">
    <property type="entry name" value="ARM repeat"/>
    <property type="match status" value="1"/>
</dbReference>
<dbReference type="GO" id="GO:0031929">
    <property type="term" value="P:TOR signaling"/>
    <property type="evidence" value="ECO:0000318"/>
    <property type="project" value="GO_Central"/>
</dbReference>
<dbReference type="FunFam" id="1.10.1070.11:FF:000096">
    <property type="entry name" value="Phosphatidylinositol 3-kinase-related protein kinase"/>
    <property type="match status" value="1"/>
</dbReference>
<dbReference type="Pfam" id="PF15785">
    <property type="entry name" value="SMG1"/>
    <property type="match status" value="2"/>
</dbReference>
<dbReference type="GO" id="GO:0005737">
    <property type="term" value="C:cytoplasm"/>
    <property type="evidence" value="ECO:0000318"/>
    <property type="project" value="GO_Central"/>
</dbReference>
<dbReference type="InterPro" id="IPR016024">
    <property type="entry name" value="ARM-type_fold"/>
</dbReference>
<dbReference type="Pfam" id="PF00454">
    <property type="entry name" value="PI3_PI4_kinase"/>
    <property type="match status" value="1"/>
</dbReference>
<protein>
    <submittedName>
        <fullName evidence="1">Smg-1</fullName>
    </submittedName>
</protein>
<proteinExistence type="predicted"/>
<dbReference type="GO" id="GO:0004674">
    <property type="term" value="F:protein serine/threonine kinase activity"/>
    <property type="evidence" value="ECO:0000318"/>
    <property type="project" value="GO_Central"/>
</dbReference>
<dbReference type="PROSITE" id="PS50290">
    <property type="entry name" value="PI3_4_KINASE_3"/>
    <property type="match status" value="1"/>
</dbReference>
<dbReference type="PANTHER" id="PTHR11139">
    <property type="entry name" value="ATAXIA TELANGIECTASIA MUTATED ATM -RELATED"/>
    <property type="match status" value="1"/>
</dbReference>
<sequence>MSSSPDSKRSRYSLRDRSKVKKVLFEVPEWAGKNSVNTCIIDSFLAVMCCAKSKDPSFSNRLNGQSDFTLACRTFIEGSGDIEDRKDEFIRKLFKPNNYGEFDLEGDEARMILDKAGEASRIEISSTCDLCGHQATTSNDYHYTGVKDRGMDDLLHDILTKLNRSHRCQKTELCKNEENKKKVLKTFDTTWMIPFDLSQKKFTPDKIRSLPRAVEVGNGTYRLRGVTLFGGAHYTAILYDDTHWYFYDGIETPSMKECPDIKSLVELEVDWTEIANPLRSTITQFTLSAETRKAASGALSALGILSLGYFDRYLDFMGDCWNDVPSKKDERRILIIQALIHTLNCVYEKQCFFPQSTMEKLCEATMNILDSNSSVVVLTPAMELALLVSTIVPHHLFIKKYFQDTVDVAIGWLVEEGLEGLTSAKLERTKEILLAFRPLWSERMDLLLNLAKQFMEDIQPLMEEVKKECEIESIIKIKAIAGTLLLLIKICAEIGSPAAALVVKDVSGEMCTLVDDKSMIVYLSSDRISSIYGIYIEILTYCTQFQSDETKMEMLNRFINLAKSNTTSSHILMGLFVYLTKLASEKRESLSIPMCSILFGTSSIISSLDFSRLSSTELSSFCSLLKTLLNPSILSVLQYAYAAVVATLKDAVNRLLSNDQSEKERTNDEIRITTIIYALKPILILKNSLIVMLGLSPSLLDLVLLDSRLLDGRLQSMHPSLHYILLHAAYEHCKAHDNYYRTSEWLSGSSSAVLGESLSSHNLERIVRAITTLLTSDNLVLKESRIILSDWLIDVSPSILIAARSPIATLHITHLLYAIQQAVRLSPQTTSRLKEFICALDIQLNEKKGSLNAAIVRYTIEGSHSEERSIALWNHLSTDDLVESYFTATLFHDCTPSLDETTSHQFERLMNFLLKRIPPIESANPEKEDDKEKWLIPPCSSSLDIPNYWRLRLMGAAAYAIESRMTTHLGKPKDTLNAFHTEMTRIFKQTMMRTPEEDDDSSLSPHEEWFRVRLLLDFIEILDRLIYRTHTGSMQSLSHFNPSQTARHWFKTNESVCTEWFNRLYPSAMGVAYHSSAYSQVIRFGQSALTELDKKHAGKVEDPPRIVIVVLCWMVRAMIEKGDEHNIKGLKEWARSSFSNHLINWDWMDCAILAAKGRFELSIDGCVMEMERDEVQEDVKTLLQEMILLCSLKLRRIDHDLDAKLVNGDDLERCRQLTSFARVEEVKDYGDSIWNLNKGLQKTEIWLKSTIKKSELTEMRNRLGVEATTVLVMDDDGLLTGRYSALCSIARDVAMKMDKNMQGMDNPYLFIRSLSSRSIPSVEGFSLCRQREGWASRLGMGREQRLKGIYSLTNMACKLDNSKVVEDLKKGLGSNNDLLIQLEYAELKSRQLKVQGEMEHRQNFIATEMSPLLMQAYHIYSDMSMNETMSSNGSNDSSMWAESIGRTTLKMARMMEDGEMLPTDGMSKLHFVLESRREETGLDEKGSLFHLSTTLNPSIAKARYELGMHSFYMIENDVYPDTIVNILEQAQLDTSQCLLLLEAMVSSGSIQELTKKIKESVKVEMTVIERAICSPGLLSSLWQRYHSRKSAILTSCALELFAFLAQRGNEISSVRVTTAALSLLSILTKHSNVLPELVQQIGDGFRMTDERVWAGVLPQLLARLTHPIEGVRQSIVTALLKLGRTFPHATVFQLVVATRMKEIIEEDRFIDEPVTTRTFAPSQSDLIHYRCTSTLLDDMATYYPQLVEDTRVFVDELHHLNLMEEKWCFVLHQLDLDMMKRLSHIKKESEKTKAIERLSDEDKKLIITAKTDLIIGSVYRIVADLWRATQSKAEKGMEDAVRFVLTNREHVLRAIEESEEARRNGDEHGRWEAFGRLNVTLGRKASKKGGQLIDITHCIGRLVESGRQWRVPLPGQEDIPFKEITYLTKVDTTCQVLSTKTRPKKMIMRGSDGIDRAFLLKTHEDLRLDERVMQMLRVSNLMMKKMGKRDAPQYTAKTYAVTPLGPLLGLIQWVNGAIPLYTFYRKWQMRENGAVPQGKKAPDGISLKPLELFEKKMKNLLAVNKLDPKLYSDRKSWHPELLKTLHDELCSETSKDLISREMWLRSNTAAHWSKLVKTFTRSTAVMSMLGAILGLGDRHPDNLLIELTDFHIIHIDYNVCFDRGRKLRVPETVPFRLTQNIRNAFGVAGTEGLFSSSCASVLSSIRTHHSLFSLLLHPFVFDPLFDWSIRDSLGNSVSKSITHIVYGNDGRMEPKGVAASTLYAIKMKESEGILEKMSRKAMEFLDRLYCGGGGGDMATMVNDPLSKWIEMIDDLLWIIRKEEGEGEFLLEERREISKAKETMAWNGATSENGGITPVQTMIRLIPKIEEKLNAMNEECKSRNNGMKPAGLPPGLEDTVYKEETNGVASAIVGRVIKRAKGEVGGTDTVSISPQEHATQLIRSAGSRMNNALMYEGWIGWV</sequence>